<feature type="domain" description="USP" evidence="2">
    <location>
        <begin position="311"/>
        <end position="1264"/>
    </location>
</feature>
<dbReference type="PROSITE" id="PS00972">
    <property type="entry name" value="USP_1"/>
    <property type="match status" value="1"/>
</dbReference>
<dbReference type="InterPro" id="IPR038765">
    <property type="entry name" value="Papain-like_cys_pep_sf"/>
</dbReference>
<dbReference type="Pfam" id="PF00106">
    <property type="entry name" value="adh_short"/>
    <property type="match status" value="1"/>
</dbReference>
<accession>A0A498S8U7</accession>
<dbReference type="PRINTS" id="PR00081">
    <property type="entry name" value="GDHRDH"/>
</dbReference>
<evidence type="ECO:0000256" key="1">
    <source>
        <dbReference type="SAM" id="MobiDB-lite"/>
    </source>
</evidence>
<dbReference type="Pfam" id="PF02338">
    <property type="entry name" value="OTU"/>
    <property type="match status" value="1"/>
</dbReference>
<dbReference type="FunFam" id="3.40.50.720:FF:000084">
    <property type="entry name" value="Short-chain dehydrogenase reductase"/>
    <property type="match status" value="1"/>
</dbReference>
<evidence type="ECO:0000313" key="5">
    <source>
        <dbReference type="Proteomes" id="UP000276991"/>
    </source>
</evidence>
<dbReference type="Gene3D" id="3.40.50.720">
    <property type="entry name" value="NAD(P)-binding Rossmann-like Domain"/>
    <property type="match status" value="1"/>
</dbReference>
<dbReference type="OrthoDB" id="5813749at2759"/>
<gene>
    <name evidence="4" type="ORF">NAV_LOCUS440</name>
</gene>
<feature type="region of interest" description="Disordered" evidence="1">
    <location>
        <begin position="205"/>
        <end position="234"/>
    </location>
</feature>
<dbReference type="SUPFAM" id="SSF54001">
    <property type="entry name" value="Cysteine proteinases"/>
    <property type="match status" value="2"/>
</dbReference>
<dbReference type="SUPFAM" id="SSF51735">
    <property type="entry name" value="NAD(P)-binding Rossmann-fold domains"/>
    <property type="match status" value="1"/>
</dbReference>
<dbReference type="PANTHER" id="PTHR43975:SF2">
    <property type="entry name" value="EG:BACR7A4.14 PROTEIN-RELATED"/>
    <property type="match status" value="1"/>
</dbReference>
<evidence type="ECO:0000259" key="3">
    <source>
        <dbReference type="PROSITE" id="PS50802"/>
    </source>
</evidence>
<dbReference type="InterPro" id="IPR018200">
    <property type="entry name" value="USP_CS"/>
</dbReference>
<dbReference type="InterPro" id="IPR003323">
    <property type="entry name" value="OTU_dom"/>
</dbReference>
<dbReference type="PRINTS" id="PR00080">
    <property type="entry name" value="SDRFAMILY"/>
</dbReference>
<reference evidence="4 5" key="1">
    <citation type="submission" date="2018-08" db="EMBL/GenBank/DDBJ databases">
        <authorList>
            <person name="Laetsch R D."/>
            <person name="Stevens L."/>
            <person name="Kumar S."/>
            <person name="Blaxter L. M."/>
        </authorList>
    </citation>
    <scope>NUCLEOTIDE SEQUENCE [LARGE SCALE GENOMIC DNA]</scope>
</reference>
<organism evidence="4 5">
    <name type="scientific">Acanthocheilonema viteae</name>
    <name type="common">Filarial nematode worm</name>
    <name type="synonym">Dipetalonema viteae</name>
    <dbReference type="NCBI Taxonomy" id="6277"/>
    <lineage>
        <taxon>Eukaryota</taxon>
        <taxon>Metazoa</taxon>
        <taxon>Ecdysozoa</taxon>
        <taxon>Nematoda</taxon>
        <taxon>Chromadorea</taxon>
        <taxon>Rhabditida</taxon>
        <taxon>Spirurina</taxon>
        <taxon>Spiruromorpha</taxon>
        <taxon>Filarioidea</taxon>
        <taxon>Onchocercidae</taxon>
        <taxon>Acanthocheilonema</taxon>
    </lineage>
</organism>
<feature type="region of interest" description="Disordered" evidence="1">
    <location>
        <begin position="726"/>
        <end position="813"/>
    </location>
</feature>
<dbReference type="Proteomes" id="UP000276991">
    <property type="component" value="Unassembled WGS sequence"/>
</dbReference>
<evidence type="ECO:0008006" key="6">
    <source>
        <dbReference type="Google" id="ProtNLM"/>
    </source>
</evidence>
<dbReference type="PROSITE" id="PS50235">
    <property type="entry name" value="USP_3"/>
    <property type="match status" value="1"/>
</dbReference>
<dbReference type="PANTHER" id="PTHR43975">
    <property type="entry name" value="ZGC:101858"/>
    <property type="match status" value="1"/>
</dbReference>
<evidence type="ECO:0000259" key="2">
    <source>
        <dbReference type="PROSITE" id="PS50235"/>
    </source>
</evidence>
<feature type="compositionally biased region" description="Acidic residues" evidence="1">
    <location>
        <begin position="737"/>
        <end position="748"/>
    </location>
</feature>
<dbReference type="Gene3D" id="3.90.70.80">
    <property type="match status" value="1"/>
</dbReference>
<evidence type="ECO:0000313" key="4">
    <source>
        <dbReference type="EMBL" id="VBB25610.1"/>
    </source>
</evidence>
<dbReference type="Pfam" id="PF00443">
    <property type="entry name" value="UCH"/>
    <property type="match status" value="2"/>
</dbReference>
<feature type="compositionally biased region" description="Basic and acidic residues" evidence="1">
    <location>
        <begin position="214"/>
        <end position="229"/>
    </location>
</feature>
<feature type="domain" description="OTU" evidence="3">
    <location>
        <begin position="1005"/>
        <end position="1158"/>
    </location>
</feature>
<proteinExistence type="predicted"/>
<dbReference type="PROSITE" id="PS00973">
    <property type="entry name" value="USP_2"/>
    <property type="match status" value="1"/>
</dbReference>
<dbReference type="GO" id="GO:0016579">
    <property type="term" value="P:protein deubiquitination"/>
    <property type="evidence" value="ECO:0007669"/>
    <property type="project" value="InterPro"/>
</dbReference>
<sequence>MCAAAISQMDSGGSTVVVTFRADRAFEDENSEGIGRCLLRFLYMSLSGFEMTVEKLPPNEFVVKVRRGRMDRPVYMKRRAIMIFNPDQKDITFSYDNCCTILKTKFISQVPWSPPRGCTLRFMSDTRNEEEMILEFEDHGKLMEAYSILKSRYLERSQFVFSSEPHSSRGLHTTTEESAVERPADIETPLMVMDSRRSHVKDHMFERLSFSPPSEKRSRQSEPPSEMKTKHIKPSLLVERVELSPSTDRLKFSSLQSEESEKIKREHDPTFAEYYKEGFSPVQLTPAICTPDNYKMDDYIIKPTTSKEKISGFANLGNTCYMNAMLQGLFAMDIFTRDLFKFCKKVQSRKINLDEVMPMSLALSSLASVRDRPLCLQKQELLKAVKDVSCFKGSAQQDANEFLVHVLNQIHDECDKVLRGQYGITDTTERRIRNPVMANFGFTTQSTIICDTCHHVSQVDEDSIILPVTISVLDQASERFSKKFLRFPNVQTLLDEFLKTENVERNCELCQGKSGQRTQKFVQLPRCLIILIKRYAYDVSKSVKRKDKIDIPLYLTLNGHCTESSVPFLAVPPSTKKIDFATASPIKTKLLGTSTNSPSPARRRLYLSDVQTSYDTRKASTAEEIHPAITSLYDRSMDYRTMQSNIAANHDVDFVVPDTGSSIKGEDQIIENFVVPRSSPEDFKRPRSPRSITCEELSRMTEEEQLKVICERSLLQTKFVINENKSSDSSSMSLEFPEVEAEEEEDEAEVPRAQTDDIYSSRKEKSGDKLNPDIRLSEEIGNERVGRSGQEVQSVSLQEEENSNENRAEPNSGAELGIASVIRGMSMEERVIVNADMNAERIKQDNCETKSGAAKESYVKPLTKSPVAYELVEEQRSENYAIKEIVAKNFDVLHLSQRETKIPAQDVQRAIENKRESTRPSTPVPPNTPTGMTEQDQEKMPGVNLSIDDDDDREILEESGVQVIPYKPMSVEKRRAVCSQIGLLFNYDCIEKTVVRVMNPNDRPSRVASIVGDGNCLFRALAFYFAGSDIEHSRLSFAMQNDYGFVDDINMKIVEFEAEHWNEFASLKGWSSDVWNDHMDHLLTDNTWGGDIELFAVAAMLNVDVWTYYDQRWICYRPRFKVQDGDVIPISVKDHRAGNNDGIYLLNEFNHYTPVLEPSNALLLMEGADERICDLVVNANFRTNMDFCNGCFFIKEGFMKPSYRLVSVISHIGDKSESGHYICDIWCKKNKSWLQCNDEDVLAISETRVRARNNVGYIYFYLNSAYNAMFLPAFGLELLLFQITTKQHIFQEGVLPAKLMASASTKRLIAIITGASSGIGKATAEYFAAKGYNLSLSGRNEKALETTVNNCITKGLGKDLVSLDNNFNIFDYGNISCGLILTTLGDLTDEKVATALIERTVEKFGRIDSLINAAGILVNGKVMDCSMEDYDYLMDVNLRSVIQLTRKAIPYLIKTKGSIVNFGGVTFYCISKAGLDQFTKCLALELGPEGVRVNSVNPGIIITDIHKRSGMNDKDYHEFLDRTAKFAALGKTGRTVDVARAIYFLASDESSFITGDLLRIDGGRGIMHLR</sequence>
<dbReference type="InterPro" id="IPR001394">
    <property type="entry name" value="Peptidase_C19_UCH"/>
</dbReference>
<feature type="region of interest" description="Disordered" evidence="1">
    <location>
        <begin position="911"/>
        <end position="942"/>
    </location>
</feature>
<keyword evidence="5" id="KW-1185">Reference proteome</keyword>
<dbReference type="InterPro" id="IPR028889">
    <property type="entry name" value="USP"/>
</dbReference>
<dbReference type="InterPro" id="IPR002347">
    <property type="entry name" value="SDR_fam"/>
</dbReference>
<dbReference type="Gene3D" id="3.90.70.10">
    <property type="entry name" value="Cysteine proteinases"/>
    <property type="match status" value="2"/>
</dbReference>
<dbReference type="Pfam" id="PF13561">
    <property type="entry name" value="adh_short_C2"/>
    <property type="match status" value="1"/>
</dbReference>
<dbReference type="PROSITE" id="PS50802">
    <property type="entry name" value="OTU"/>
    <property type="match status" value="1"/>
</dbReference>
<dbReference type="EMBL" id="UPTC01000026">
    <property type="protein sequence ID" value="VBB25610.1"/>
    <property type="molecule type" value="Genomic_DNA"/>
</dbReference>
<dbReference type="InterPro" id="IPR036291">
    <property type="entry name" value="NAD(P)-bd_dom_sf"/>
</dbReference>
<dbReference type="CDD" id="cd22755">
    <property type="entry name" value="OTU_CeDUB-like"/>
    <property type="match status" value="1"/>
</dbReference>
<dbReference type="STRING" id="6277.A0A498S8U7"/>
<feature type="compositionally biased region" description="Basic and acidic residues" evidence="1">
    <location>
        <begin position="759"/>
        <end position="786"/>
    </location>
</feature>
<dbReference type="GO" id="GO:0004843">
    <property type="term" value="F:cysteine-type deubiquitinase activity"/>
    <property type="evidence" value="ECO:0007669"/>
    <property type="project" value="InterPro"/>
</dbReference>
<name>A0A498S8U7_ACAVI</name>
<feature type="compositionally biased region" description="Low complexity" evidence="1">
    <location>
        <begin position="727"/>
        <end position="736"/>
    </location>
</feature>
<dbReference type="CDD" id="cd02257">
    <property type="entry name" value="Peptidase_C19"/>
    <property type="match status" value="2"/>
</dbReference>
<protein>
    <recommendedName>
        <fullName evidence="6">USP domain-containing protein</fullName>
    </recommendedName>
</protein>